<dbReference type="EMBL" id="BOPH01000152">
    <property type="protein sequence ID" value="GIJ75287.1"/>
    <property type="molecule type" value="Genomic_DNA"/>
</dbReference>
<reference evidence="2" key="1">
    <citation type="submission" date="2021-01" db="EMBL/GenBank/DDBJ databases">
        <title>Whole genome shotgun sequence of Virgisporangium ochraceum NBRC 16418.</title>
        <authorList>
            <person name="Komaki H."/>
            <person name="Tamura T."/>
        </authorList>
    </citation>
    <scope>NUCLEOTIDE SEQUENCE</scope>
    <source>
        <strain evidence="2">NBRC 16418</strain>
    </source>
</reference>
<keyword evidence="3" id="KW-1185">Reference proteome</keyword>
<evidence type="ECO:0000313" key="2">
    <source>
        <dbReference type="EMBL" id="GIJ75287.1"/>
    </source>
</evidence>
<dbReference type="AlphaFoldDB" id="A0A8J4A3R6"/>
<evidence type="ECO:0000256" key="1">
    <source>
        <dbReference type="SAM" id="MobiDB-lite"/>
    </source>
</evidence>
<accession>A0A8J4A3R6</accession>
<gene>
    <name evidence="2" type="ORF">Voc01_102040</name>
</gene>
<dbReference type="SUPFAM" id="SSF81901">
    <property type="entry name" value="HCP-like"/>
    <property type="match status" value="1"/>
</dbReference>
<feature type="region of interest" description="Disordered" evidence="1">
    <location>
        <begin position="9"/>
        <end position="30"/>
    </location>
</feature>
<dbReference type="Proteomes" id="UP000635606">
    <property type="component" value="Unassembled WGS sequence"/>
</dbReference>
<comment type="caution">
    <text evidence="2">The sequence shown here is derived from an EMBL/GenBank/DDBJ whole genome shotgun (WGS) entry which is preliminary data.</text>
</comment>
<sequence length="477" mass="52578">MLICGVRARTGRDSYTPTGRPEGGQMPRHPDAVITPNTVLSDARRRLDSPLRPGQRMSRAELADAVNVTLDQLYPGRRLTAHYVDFRWLGKLERGEHRWPSEERRNALRHVLGAATDAALGLYSPRRTNERIAAEGTPSPGSLDGMFGGERRGSGVDLVEFASALDQPGIGSSELTAAELACEGLDQDFARTPPDEALRMTQLLMKSVFVHLRRRQTLRHHERLVKLAARLAGLHAWACFDISDDRKAERWYETAASAAHDAKAWGLGAWLSGAQSLIEWHRRDLGRAAELIDRGIYFAGHGSDATTRAWLYALQARAFAGTGNQDGFENSYAMAERAAEHSSERDRRHGMDFAQGILDLRYYCGTSRLLLRQPDQAITELTGSRDALPESHTKARAVLTLFLADAAVESGDPSQAISLTEHALASTIHQPIVPILQQSRRIRRLVHQRDPAAGGKLDDPILAFSDALTTLASKAEP</sequence>
<evidence type="ECO:0000313" key="3">
    <source>
        <dbReference type="Proteomes" id="UP000635606"/>
    </source>
</evidence>
<name>A0A8J4A3R6_9ACTN</name>
<proteinExistence type="predicted"/>
<organism evidence="2 3">
    <name type="scientific">Virgisporangium ochraceum</name>
    <dbReference type="NCBI Taxonomy" id="65505"/>
    <lineage>
        <taxon>Bacteria</taxon>
        <taxon>Bacillati</taxon>
        <taxon>Actinomycetota</taxon>
        <taxon>Actinomycetes</taxon>
        <taxon>Micromonosporales</taxon>
        <taxon>Micromonosporaceae</taxon>
        <taxon>Virgisporangium</taxon>
    </lineage>
</organism>
<protein>
    <submittedName>
        <fullName evidence="2">Uncharacterized protein</fullName>
    </submittedName>
</protein>